<evidence type="ECO:0000313" key="1">
    <source>
        <dbReference type="EMBL" id="CAJ1397709.1"/>
    </source>
</evidence>
<accession>A0AA36J244</accession>
<evidence type="ECO:0000313" key="2">
    <source>
        <dbReference type="Proteomes" id="UP001178507"/>
    </source>
</evidence>
<dbReference type="Proteomes" id="UP001178507">
    <property type="component" value="Unassembled WGS sequence"/>
</dbReference>
<dbReference type="EMBL" id="CAUJNA010003276">
    <property type="protein sequence ID" value="CAJ1397709.1"/>
    <property type="molecule type" value="Genomic_DNA"/>
</dbReference>
<proteinExistence type="predicted"/>
<organism evidence="1 2">
    <name type="scientific">Effrenium voratum</name>
    <dbReference type="NCBI Taxonomy" id="2562239"/>
    <lineage>
        <taxon>Eukaryota</taxon>
        <taxon>Sar</taxon>
        <taxon>Alveolata</taxon>
        <taxon>Dinophyceae</taxon>
        <taxon>Suessiales</taxon>
        <taxon>Symbiodiniaceae</taxon>
        <taxon>Effrenium</taxon>
    </lineage>
</organism>
<keyword evidence="2" id="KW-1185">Reference proteome</keyword>
<name>A0AA36J244_9DINO</name>
<protein>
    <submittedName>
        <fullName evidence="1">Uncharacterized protein</fullName>
    </submittedName>
</protein>
<sequence>MPASLPLNCWLSSLGQLPRTPHFGLSCCDLGNKMFPPRARMSCTNLLRFNADAHQLSAVCSHVCVLGQASFNSGCVPAEASVMLQFWKWPRCSTARSLKHSADLAVAGKHASQPGFQRSGLTRDLLQHKRQHLLLLQFVSFSQSAASN</sequence>
<reference evidence="1" key="1">
    <citation type="submission" date="2023-08" db="EMBL/GenBank/DDBJ databases">
        <authorList>
            <person name="Chen Y."/>
            <person name="Shah S."/>
            <person name="Dougan E. K."/>
            <person name="Thang M."/>
            <person name="Chan C."/>
        </authorList>
    </citation>
    <scope>NUCLEOTIDE SEQUENCE</scope>
</reference>
<comment type="caution">
    <text evidence="1">The sequence shown here is derived from an EMBL/GenBank/DDBJ whole genome shotgun (WGS) entry which is preliminary data.</text>
</comment>
<dbReference type="AlphaFoldDB" id="A0AA36J244"/>
<gene>
    <name evidence="1" type="ORF">EVOR1521_LOCUS21663</name>
</gene>